<gene>
    <name evidence="1" type="ORF">GGC33_11325</name>
</gene>
<dbReference type="EMBL" id="WMIA01000013">
    <property type="protein sequence ID" value="MTF39511.1"/>
    <property type="molecule type" value="Genomic_DNA"/>
</dbReference>
<evidence type="ECO:0000313" key="1">
    <source>
        <dbReference type="EMBL" id="MTF39511.1"/>
    </source>
</evidence>
<dbReference type="Proteomes" id="UP000437131">
    <property type="component" value="Unassembled WGS sequence"/>
</dbReference>
<sequence length="54" mass="6267">MGSEERQKLLILLSIYELRNIANNREEGKTITQTIGNIKYNVVKNKVSTPYQEK</sequence>
<name>A0A844GWV1_9CHRO</name>
<evidence type="ECO:0000313" key="2">
    <source>
        <dbReference type="Proteomes" id="UP000437131"/>
    </source>
</evidence>
<dbReference type="AlphaFoldDB" id="A0A844GWV1"/>
<accession>A0A844GWV1</accession>
<organism evidence="1 2">
    <name type="scientific">Cyanobacterium aponinum 0216</name>
    <dbReference type="NCBI Taxonomy" id="2676140"/>
    <lineage>
        <taxon>Bacteria</taxon>
        <taxon>Bacillati</taxon>
        <taxon>Cyanobacteriota</taxon>
        <taxon>Cyanophyceae</taxon>
        <taxon>Oscillatoriophycideae</taxon>
        <taxon>Chroococcales</taxon>
        <taxon>Geminocystaceae</taxon>
        <taxon>Cyanobacterium</taxon>
    </lineage>
</organism>
<protein>
    <submittedName>
        <fullName evidence="1">Uncharacterized protein</fullName>
    </submittedName>
</protein>
<comment type="caution">
    <text evidence="1">The sequence shown here is derived from an EMBL/GenBank/DDBJ whole genome shotgun (WGS) entry which is preliminary data.</text>
</comment>
<dbReference type="RefSeq" id="WP_155084078.1">
    <property type="nucleotide sequence ID" value="NZ_WMIA01000013.1"/>
</dbReference>
<reference evidence="1 2" key="1">
    <citation type="submission" date="2019-11" db="EMBL/GenBank/DDBJ databases">
        <title>Isolation of a new High Light Tolerant Cyanobacteria.</title>
        <authorList>
            <person name="Dobson Z."/>
            <person name="Vaughn N."/>
            <person name="Vaughn M."/>
            <person name="Fromme P."/>
            <person name="Mazor Y."/>
        </authorList>
    </citation>
    <scope>NUCLEOTIDE SEQUENCE [LARGE SCALE GENOMIC DNA]</scope>
    <source>
        <strain evidence="1 2">0216</strain>
    </source>
</reference>
<proteinExistence type="predicted"/>